<dbReference type="EMBL" id="CP001804">
    <property type="protein sequence ID" value="ACY14806.1"/>
    <property type="molecule type" value="Genomic_DNA"/>
</dbReference>
<dbReference type="Proteomes" id="UP000001880">
    <property type="component" value="Chromosome"/>
</dbReference>
<organism evidence="1 2">
    <name type="scientific">Haliangium ochraceum (strain DSM 14365 / JCM 11303 / SMP-2)</name>
    <dbReference type="NCBI Taxonomy" id="502025"/>
    <lineage>
        <taxon>Bacteria</taxon>
        <taxon>Pseudomonadati</taxon>
        <taxon>Myxococcota</taxon>
        <taxon>Polyangia</taxon>
        <taxon>Haliangiales</taxon>
        <taxon>Kofleriaceae</taxon>
        <taxon>Haliangium</taxon>
    </lineage>
</organism>
<gene>
    <name evidence="1" type="ordered locus">Hoch_2263</name>
</gene>
<proteinExistence type="predicted"/>
<evidence type="ECO:0000313" key="2">
    <source>
        <dbReference type="Proteomes" id="UP000001880"/>
    </source>
</evidence>
<accession>D0LHX7</accession>
<keyword evidence="2" id="KW-1185">Reference proteome</keyword>
<dbReference type="AlphaFoldDB" id="D0LHX7"/>
<name>D0LHX7_HALO1</name>
<reference evidence="1 2" key="1">
    <citation type="journal article" date="2010" name="Stand. Genomic Sci.">
        <title>Complete genome sequence of Haliangium ochraceum type strain (SMP-2).</title>
        <authorList>
            <consortium name="US DOE Joint Genome Institute (JGI-PGF)"/>
            <person name="Ivanova N."/>
            <person name="Daum C."/>
            <person name="Lang E."/>
            <person name="Abt B."/>
            <person name="Kopitz M."/>
            <person name="Saunders E."/>
            <person name="Lapidus A."/>
            <person name="Lucas S."/>
            <person name="Glavina Del Rio T."/>
            <person name="Nolan M."/>
            <person name="Tice H."/>
            <person name="Copeland A."/>
            <person name="Cheng J.F."/>
            <person name="Chen F."/>
            <person name="Bruce D."/>
            <person name="Goodwin L."/>
            <person name="Pitluck S."/>
            <person name="Mavromatis K."/>
            <person name="Pati A."/>
            <person name="Mikhailova N."/>
            <person name="Chen A."/>
            <person name="Palaniappan K."/>
            <person name="Land M."/>
            <person name="Hauser L."/>
            <person name="Chang Y.J."/>
            <person name="Jeffries C.D."/>
            <person name="Detter J.C."/>
            <person name="Brettin T."/>
            <person name="Rohde M."/>
            <person name="Goker M."/>
            <person name="Bristow J."/>
            <person name="Markowitz V."/>
            <person name="Eisen J.A."/>
            <person name="Hugenholtz P."/>
            <person name="Kyrpides N.C."/>
            <person name="Klenk H.P."/>
        </authorList>
    </citation>
    <scope>NUCLEOTIDE SEQUENCE [LARGE SCALE GENOMIC DNA]</scope>
    <source>
        <strain evidence="2">DSM 14365 / CIP 107738 / JCM 11303 / AJ 13395 / SMP-2</strain>
    </source>
</reference>
<evidence type="ECO:0000313" key="1">
    <source>
        <dbReference type="EMBL" id="ACY14806.1"/>
    </source>
</evidence>
<dbReference type="HOGENOM" id="CLU_1370542_0_0_7"/>
<dbReference type="KEGG" id="hoh:Hoch_2263"/>
<sequence>MGDAEWSWGRGRESGAGHRLELRLAGLLGAAFVGCALCACSGSVEGDGTDAVDAAVPDDWTSSCLQPSRERISLYDAEADECVDFEVSWECYENSCRCSAVSSDQLPAWPACDLCTDLTAGLCTLTPGCQGVYLLDSFERCRPVSAVTHYARACAELSEGECPFNDTCRARYDHAVIIATDPRPDVPDRVFLSCDPESP</sequence>
<protein>
    <submittedName>
        <fullName evidence="1">Uncharacterized protein</fullName>
    </submittedName>
</protein>